<gene>
    <name evidence="3" type="ORF">HH303_04335</name>
</gene>
<dbReference type="CDD" id="cd01299">
    <property type="entry name" value="Met_dep_hydrolase_A"/>
    <property type="match status" value="1"/>
</dbReference>
<dbReference type="InterPro" id="IPR006680">
    <property type="entry name" value="Amidohydro-rel"/>
</dbReference>
<dbReference type="Gene3D" id="2.30.40.10">
    <property type="entry name" value="Urease, subunit C, domain 1"/>
    <property type="match status" value="1"/>
</dbReference>
<keyword evidence="3" id="KW-0378">Hydrolase</keyword>
<dbReference type="GO" id="GO:0016810">
    <property type="term" value="F:hydrolase activity, acting on carbon-nitrogen (but not peptide) bonds"/>
    <property type="evidence" value="ECO:0007669"/>
    <property type="project" value="InterPro"/>
</dbReference>
<name>A0A7Y0DY11_9PROT</name>
<organism evidence="3 4">
    <name type="scientific">Pacificispira spongiicola</name>
    <dbReference type="NCBI Taxonomy" id="2729598"/>
    <lineage>
        <taxon>Bacteria</taxon>
        <taxon>Pseudomonadati</taxon>
        <taxon>Pseudomonadota</taxon>
        <taxon>Alphaproteobacteria</taxon>
        <taxon>Rhodospirillales</taxon>
        <taxon>Rhodospirillaceae</taxon>
        <taxon>Pacificispira</taxon>
    </lineage>
</organism>
<accession>A0A7Y0DY11</accession>
<evidence type="ECO:0000313" key="4">
    <source>
        <dbReference type="Proteomes" id="UP000539372"/>
    </source>
</evidence>
<feature type="domain" description="Amidohydrolase-related" evidence="2">
    <location>
        <begin position="87"/>
        <end position="441"/>
    </location>
</feature>
<keyword evidence="4" id="KW-1185">Reference proteome</keyword>
<dbReference type="Pfam" id="PF01979">
    <property type="entry name" value="Amidohydro_1"/>
    <property type="match status" value="1"/>
</dbReference>
<dbReference type="SUPFAM" id="SSF51338">
    <property type="entry name" value="Composite domain of metallo-dependent hydrolases"/>
    <property type="match status" value="1"/>
</dbReference>
<dbReference type="InterPro" id="IPR032466">
    <property type="entry name" value="Metal_Hydrolase"/>
</dbReference>
<dbReference type="SUPFAM" id="SSF51556">
    <property type="entry name" value="Metallo-dependent hydrolases"/>
    <property type="match status" value="1"/>
</dbReference>
<comment type="caution">
    <text evidence="3">The sequence shown here is derived from an EMBL/GenBank/DDBJ whole genome shotgun (WGS) entry which is preliminary data.</text>
</comment>
<dbReference type="PANTHER" id="PTHR43135:SF3">
    <property type="entry name" value="ALPHA-D-RIBOSE 1-METHYLPHOSPHONATE 5-TRIPHOSPHATE DIPHOSPHATASE"/>
    <property type="match status" value="1"/>
</dbReference>
<feature type="compositionally biased region" description="Low complexity" evidence="1">
    <location>
        <begin position="66"/>
        <end position="77"/>
    </location>
</feature>
<dbReference type="Proteomes" id="UP000539372">
    <property type="component" value="Unassembled WGS sequence"/>
</dbReference>
<sequence>MAESGFGGWGGSSGNGRTTPEIVFTNVRVLDGTGQQPFTADVTVAGNRIKTIARSGGGSGYGSSFGSGSSWGSSASGRHTVDGRGMTLMPGLIDAHLHLSWNNAPGVNPIQMMPIEEHMLNCVYMAKTVLDAGFTAGYGAAAAKPRLDVVIRDAIRSGKVPGPRYTAAGPEITALGGLGDASLPHIPHEGLNLGIVVCGVEDVRRKVRELMKWGVDTIKINLSGEEIAGMGGEENQFTEEEVACAVSEAKMRGRRVAAHARSKESVQRCIKHGIEIIYHASYTDEQTLDMLEANKDKHFVAPGLAWLINTARNAAEYGIKPGTPLTDAYERELEHAIDSMQKMHKRGIRVLIGGDYGFAWTPHGTNAKDLEYFVDMVGFSPMDAIRAGTYYGGQIMGMGNELGQIKEGYLADMLLVDGDPLTDVKMLQDPSRIVAIMQDGKFHKAPNPDRAPLRMSA</sequence>
<dbReference type="InterPro" id="IPR051781">
    <property type="entry name" value="Metallo-dep_Hydrolase"/>
</dbReference>
<dbReference type="EMBL" id="JABBNT010000001">
    <property type="protein sequence ID" value="NMM43694.1"/>
    <property type="molecule type" value="Genomic_DNA"/>
</dbReference>
<evidence type="ECO:0000256" key="1">
    <source>
        <dbReference type="SAM" id="MobiDB-lite"/>
    </source>
</evidence>
<feature type="region of interest" description="Disordered" evidence="1">
    <location>
        <begin position="56"/>
        <end position="78"/>
    </location>
</feature>
<dbReference type="Gene3D" id="3.20.20.140">
    <property type="entry name" value="Metal-dependent hydrolases"/>
    <property type="match status" value="1"/>
</dbReference>
<dbReference type="PANTHER" id="PTHR43135">
    <property type="entry name" value="ALPHA-D-RIBOSE 1-METHYLPHOSPHONATE 5-TRIPHOSPHATE DIPHOSPHATASE"/>
    <property type="match status" value="1"/>
</dbReference>
<evidence type="ECO:0000313" key="3">
    <source>
        <dbReference type="EMBL" id="NMM43694.1"/>
    </source>
</evidence>
<dbReference type="AlphaFoldDB" id="A0A7Y0DY11"/>
<evidence type="ECO:0000259" key="2">
    <source>
        <dbReference type="Pfam" id="PF01979"/>
    </source>
</evidence>
<reference evidence="3 4" key="1">
    <citation type="submission" date="2020-04" db="EMBL/GenBank/DDBJ databases">
        <title>Rhodospirillaceae bacterium KN72 isolated from deep sea.</title>
        <authorList>
            <person name="Zhang D.-C."/>
        </authorList>
    </citation>
    <scope>NUCLEOTIDE SEQUENCE [LARGE SCALE GENOMIC DNA]</scope>
    <source>
        <strain evidence="3 4">KN72</strain>
    </source>
</reference>
<dbReference type="RefSeq" id="WP_169623954.1">
    <property type="nucleotide sequence ID" value="NZ_JABBNT010000001.1"/>
</dbReference>
<protein>
    <submittedName>
        <fullName evidence="3">Amidohydrolase family protein</fullName>
    </submittedName>
</protein>
<dbReference type="InterPro" id="IPR057744">
    <property type="entry name" value="OTAase-like"/>
</dbReference>
<feature type="compositionally biased region" description="Gly residues" evidence="1">
    <location>
        <begin position="56"/>
        <end position="65"/>
    </location>
</feature>
<proteinExistence type="predicted"/>
<dbReference type="InterPro" id="IPR011059">
    <property type="entry name" value="Metal-dep_hydrolase_composite"/>
</dbReference>